<feature type="site" description="Important for substrate specificity" evidence="4">
    <location>
        <position position="77"/>
    </location>
</feature>
<dbReference type="NCBIfam" id="TIGR00172">
    <property type="entry name" value="maf"/>
    <property type="match status" value="1"/>
</dbReference>
<dbReference type="EC" id="3.6.1.-" evidence="4"/>
<feature type="active site" description="Proton acceptor" evidence="4">
    <location>
        <position position="76"/>
    </location>
</feature>
<organism evidence="5 6">
    <name type="scientific">Mesorhizobium liriopis</name>
    <dbReference type="NCBI Taxonomy" id="2953882"/>
    <lineage>
        <taxon>Bacteria</taxon>
        <taxon>Pseudomonadati</taxon>
        <taxon>Pseudomonadota</taxon>
        <taxon>Alphaproteobacteria</taxon>
        <taxon>Hyphomicrobiales</taxon>
        <taxon>Phyllobacteriaceae</taxon>
        <taxon>Mesorhizobium</taxon>
    </lineage>
</organism>
<evidence type="ECO:0000256" key="4">
    <source>
        <dbReference type="HAMAP-Rule" id="MF_00528"/>
    </source>
</evidence>
<evidence type="ECO:0000256" key="1">
    <source>
        <dbReference type="ARBA" id="ARBA00001968"/>
    </source>
</evidence>
<comment type="cofactor">
    <cofactor evidence="1 4">
        <name>a divalent metal cation</name>
        <dbReference type="ChEBI" id="CHEBI:60240"/>
    </cofactor>
</comment>
<dbReference type="Gene3D" id="3.90.950.10">
    <property type="match status" value="1"/>
</dbReference>
<comment type="similarity">
    <text evidence="4">Belongs to the Maf family. YceF subfamily.</text>
</comment>
<protein>
    <recommendedName>
        <fullName evidence="4">7-methyl-GTP pyrophosphatase</fullName>
        <shortName evidence="4">m(7)GTP pyrophosphatase</shortName>
        <ecNumber evidence="4">3.6.1.-</ecNumber>
    </recommendedName>
</protein>
<dbReference type="Pfam" id="PF02545">
    <property type="entry name" value="Maf"/>
    <property type="match status" value="1"/>
</dbReference>
<comment type="subcellular location">
    <subcellularLocation>
        <location evidence="4">Cytoplasm</location>
    </subcellularLocation>
</comment>
<dbReference type="InterPro" id="IPR029001">
    <property type="entry name" value="ITPase-like_fam"/>
</dbReference>
<comment type="function">
    <text evidence="4">Nucleoside triphosphate pyrophosphatase that hydrolyzes 7-methyl-GTP (m(7)GTP). May have a dual role in cell division arrest and in preventing the incorporation of modified nucleotides into cellular nucleic acids.</text>
</comment>
<feature type="site" description="Important for substrate specificity" evidence="4">
    <location>
        <position position="13"/>
    </location>
</feature>
<reference evidence="5 6" key="1">
    <citation type="submission" date="2022-06" db="EMBL/GenBank/DDBJ databases">
        <title>Mesorhizobium sp. strain RP14 Genome sequencing and assembly.</title>
        <authorList>
            <person name="Kim I."/>
        </authorList>
    </citation>
    <scope>NUCLEOTIDE SEQUENCE [LARGE SCALE GENOMIC DNA]</scope>
    <source>
        <strain evidence="6">RP14(2022)</strain>
    </source>
</reference>
<dbReference type="PANTHER" id="PTHR43213">
    <property type="entry name" value="BIFUNCTIONAL DTTP/UTP PYROPHOSPHATASE/METHYLTRANSFERASE PROTEIN-RELATED"/>
    <property type="match status" value="1"/>
</dbReference>
<dbReference type="PIRSF" id="PIRSF006305">
    <property type="entry name" value="Maf"/>
    <property type="match status" value="1"/>
</dbReference>
<proteinExistence type="inferred from homology"/>
<dbReference type="CDD" id="cd00555">
    <property type="entry name" value="Maf"/>
    <property type="match status" value="1"/>
</dbReference>
<evidence type="ECO:0000313" key="6">
    <source>
        <dbReference type="Proteomes" id="UP001205906"/>
    </source>
</evidence>
<sequence>MTEPLILASGSRFRQKMLGDAGLAFDVILPDLDERALEAPLQQSGATPEDVARVLAEAKAVAVSETAPGRLVLGCDQTLSLGDRVFHKPATMDEAQETIFALSGQTHQLNSAAVLALDGQAVWHHVAVARMTMRALSPAEIGRYCGRAGETILQSVGAYQIEGLGAQLFERIEGDYWTVVGLPLLPVLGALRERGMLDV</sequence>
<keyword evidence="3 4" id="KW-0546">Nucleotide metabolism</keyword>
<comment type="catalytic activity">
    <reaction evidence="4">
        <text>N(7)-methyl-GTP + H2O = N(7)-methyl-GMP + diphosphate + H(+)</text>
        <dbReference type="Rhea" id="RHEA:58744"/>
        <dbReference type="ChEBI" id="CHEBI:15377"/>
        <dbReference type="ChEBI" id="CHEBI:15378"/>
        <dbReference type="ChEBI" id="CHEBI:33019"/>
        <dbReference type="ChEBI" id="CHEBI:58285"/>
        <dbReference type="ChEBI" id="CHEBI:87133"/>
    </reaction>
</comment>
<dbReference type="HAMAP" id="MF_00528">
    <property type="entry name" value="Maf"/>
    <property type="match status" value="1"/>
</dbReference>
<dbReference type="PANTHER" id="PTHR43213:SF5">
    <property type="entry name" value="BIFUNCTIONAL DTTP_UTP PYROPHOSPHATASE_METHYLTRANSFERASE PROTEIN-RELATED"/>
    <property type="match status" value="1"/>
</dbReference>
<accession>A0ABT1C4J8</accession>
<evidence type="ECO:0000256" key="3">
    <source>
        <dbReference type="ARBA" id="ARBA00023080"/>
    </source>
</evidence>
<dbReference type="RefSeq" id="WP_252816101.1">
    <property type="nucleotide sequence ID" value="NZ_JAMXQS010000002.1"/>
</dbReference>
<gene>
    <name evidence="5" type="ORF">NGM99_03625</name>
</gene>
<comment type="caution">
    <text evidence="5">The sequence shown here is derived from an EMBL/GenBank/DDBJ whole genome shotgun (WGS) entry which is preliminary data.</text>
</comment>
<dbReference type="InterPro" id="IPR003697">
    <property type="entry name" value="Maf-like"/>
</dbReference>
<evidence type="ECO:0000313" key="5">
    <source>
        <dbReference type="EMBL" id="MCO6048876.1"/>
    </source>
</evidence>
<name>A0ABT1C4J8_9HYPH</name>
<comment type="caution">
    <text evidence="4">Lacks conserved residue(s) required for the propagation of feature annotation.</text>
</comment>
<dbReference type="Proteomes" id="UP001205906">
    <property type="component" value="Unassembled WGS sequence"/>
</dbReference>
<keyword evidence="4" id="KW-0963">Cytoplasm</keyword>
<dbReference type="NCBIfam" id="NF002690">
    <property type="entry name" value="PRK02478.1"/>
    <property type="match status" value="1"/>
</dbReference>
<keyword evidence="6" id="KW-1185">Reference proteome</keyword>
<dbReference type="EMBL" id="JAMXQS010000002">
    <property type="protein sequence ID" value="MCO6048876.1"/>
    <property type="molecule type" value="Genomic_DNA"/>
</dbReference>
<feature type="site" description="Important for substrate specificity" evidence="4">
    <location>
        <position position="162"/>
    </location>
</feature>
<dbReference type="SUPFAM" id="SSF52972">
    <property type="entry name" value="ITPase-like"/>
    <property type="match status" value="1"/>
</dbReference>
<evidence type="ECO:0000256" key="2">
    <source>
        <dbReference type="ARBA" id="ARBA00022801"/>
    </source>
</evidence>
<keyword evidence="2 4" id="KW-0378">Hydrolase</keyword>